<gene>
    <name evidence="2" type="ORF">FKW77_002336</name>
</gene>
<dbReference type="AlphaFoldDB" id="A0A517LEZ2"/>
<dbReference type="STRING" id="50376.A0A517LEZ2"/>
<evidence type="ECO:0000256" key="1">
    <source>
        <dbReference type="SAM" id="MobiDB-lite"/>
    </source>
</evidence>
<dbReference type="EMBL" id="CP042195">
    <property type="protein sequence ID" value="QDS74209.1"/>
    <property type="molecule type" value="Genomic_DNA"/>
</dbReference>
<dbReference type="PANTHER" id="PTHR34071:SF2">
    <property type="entry name" value="FLAVIN-NUCLEOTIDE-BINDING PROTEIN"/>
    <property type="match status" value="1"/>
</dbReference>
<name>A0A517LEZ2_9PEZI</name>
<dbReference type="Gene3D" id="2.30.110.10">
    <property type="entry name" value="Electron Transport, Fmn-binding Protein, Chain A"/>
    <property type="match status" value="1"/>
</dbReference>
<dbReference type="Pfam" id="PF12900">
    <property type="entry name" value="Pyridox_ox_2"/>
    <property type="match status" value="1"/>
</dbReference>
<proteinExistence type="predicted"/>
<protein>
    <recommendedName>
        <fullName evidence="4">Flavin-nucleotide-binding protein</fullName>
    </recommendedName>
</protein>
<evidence type="ECO:0000313" key="3">
    <source>
        <dbReference type="Proteomes" id="UP000316270"/>
    </source>
</evidence>
<dbReference type="PANTHER" id="PTHR34071">
    <property type="entry name" value="5-NITROIMIDAZOLE ANTIBIOTICS RESISTANCE PROTEIN, NIMA-FAMILY-RELATED PROTEIN-RELATED"/>
    <property type="match status" value="1"/>
</dbReference>
<reference evidence="2 3" key="1">
    <citation type="submission" date="2019-07" db="EMBL/GenBank/DDBJ databases">
        <title>Finished genome of Venturia effusa.</title>
        <authorList>
            <person name="Young C.A."/>
            <person name="Cox M.P."/>
            <person name="Ganley A.R.D."/>
            <person name="David W.J."/>
        </authorList>
    </citation>
    <scope>NUCLEOTIDE SEQUENCE [LARGE SCALE GENOMIC DNA]</scope>
    <source>
        <strain evidence="3">albino</strain>
    </source>
</reference>
<dbReference type="InterPro" id="IPR012349">
    <property type="entry name" value="Split_barrel_FMN-bd"/>
</dbReference>
<dbReference type="Proteomes" id="UP000316270">
    <property type="component" value="Chromosome 11"/>
</dbReference>
<dbReference type="InterPro" id="IPR024747">
    <property type="entry name" value="Pyridox_Oxase-rel"/>
</dbReference>
<dbReference type="OrthoDB" id="444432at2759"/>
<accession>A0A517LEZ2</accession>
<organism evidence="2 3">
    <name type="scientific">Venturia effusa</name>
    <dbReference type="NCBI Taxonomy" id="50376"/>
    <lineage>
        <taxon>Eukaryota</taxon>
        <taxon>Fungi</taxon>
        <taxon>Dikarya</taxon>
        <taxon>Ascomycota</taxon>
        <taxon>Pezizomycotina</taxon>
        <taxon>Dothideomycetes</taxon>
        <taxon>Pleosporomycetidae</taxon>
        <taxon>Venturiales</taxon>
        <taxon>Venturiaceae</taxon>
        <taxon>Venturia</taxon>
    </lineage>
</organism>
<evidence type="ECO:0008006" key="4">
    <source>
        <dbReference type="Google" id="ProtNLM"/>
    </source>
</evidence>
<keyword evidence="3" id="KW-1185">Reference proteome</keyword>
<evidence type="ECO:0000313" key="2">
    <source>
        <dbReference type="EMBL" id="QDS74209.1"/>
    </source>
</evidence>
<sequence length="276" mass="30267">MSEGYEQHPRATVKRLPARGKYDYGTIHHIIDDTPVLHVSFPPQGDDPFPFILPMLGCTGDFEASQKTKEPVSHAPGTFPEDEAPEDLASGRRAIYLHGSSTARMFKLLADGQIPVCVAATTMQGVVLSLTPFHNSCNYTSAVVHGYASIVTSEEERLYALTRITDDLLPHRWDNSRNPPTKAEMTSTSVLRVDIVSASAKVRVGGPSDDRHDLKDPNVVGKVWTGVVPTWTHYGEPVASSYNEVQNVPGYIQNWIKDENTKGQNTAALAIAQSKK</sequence>
<feature type="region of interest" description="Disordered" evidence="1">
    <location>
        <begin position="65"/>
        <end position="85"/>
    </location>
</feature>
<dbReference type="SUPFAM" id="SSF50475">
    <property type="entry name" value="FMN-binding split barrel"/>
    <property type="match status" value="1"/>
</dbReference>